<comment type="caution">
    <text evidence="3">The sequence shown here is derived from an EMBL/GenBank/DDBJ whole genome shotgun (WGS) entry which is preliminary data.</text>
</comment>
<gene>
    <name evidence="3" type="ORF">JI751_18830</name>
</gene>
<feature type="signal peptide" evidence="2">
    <location>
        <begin position="1"/>
        <end position="30"/>
    </location>
</feature>
<evidence type="ECO:0000313" key="3">
    <source>
        <dbReference type="EMBL" id="MBL0749680.1"/>
    </source>
</evidence>
<dbReference type="Proteomes" id="UP000636918">
    <property type="component" value="Unassembled WGS sequence"/>
</dbReference>
<evidence type="ECO:0008006" key="5">
    <source>
        <dbReference type="Google" id="ProtNLM"/>
    </source>
</evidence>
<sequence>MTTIKNATAGLGRAIAVGAALATLSVGALAASVPAASAQAGSVSLRSGGDDDPAGDDRGGHGADDPAGDDHGGTTTSTTPTTSSDDKGGTRSGGGSDDRVIRTGSCIAGAVWKLKVKTDDGRLEVEGEIDSNVAGQQWRWALRHNGSTSDRGTATTTARSGSFEVERKIVDLAGTDAVVFRAVRDGQVCRGVVNY</sequence>
<keyword evidence="4" id="KW-1185">Reference proteome</keyword>
<feature type="compositionally biased region" description="Basic and acidic residues" evidence="1">
    <location>
        <begin position="55"/>
        <end position="72"/>
    </location>
</feature>
<reference evidence="3 4" key="1">
    <citation type="submission" date="2021-01" db="EMBL/GenBank/DDBJ databases">
        <title>Genome seq and assembly of Nocardiodes sp. G10.</title>
        <authorList>
            <person name="Chhetri G."/>
        </authorList>
    </citation>
    <scope>NUCLEOTIDE SEQUENCE [LARGE SCALE GENOMIC DNA]</scope>
    <source>
        <strain evidence="3 4">G10</strain>
    </source>
</reference>
<accession>A0ABS1LDB6</accession>
<keyword evidence="2" id="KW-0732">Signal</keyword>
<dbReference type="EMBL" id="JAERSG010000006">
    <property type="protein sequence ID" value="MBL0749680.1"/>
    <property type="molecule type" value="Genomic_DNA"/>
</dbReference>
<feature type="region of interest" description="Disordered" evidence="1">
    <location>
        <begin position="37"/>
        <end position="100"/>
    </location>
</feature>
<evidence type="ECO:0000313" key="4">
    <source>
        <dbReference type="Proteomes" id="UP000636918"/>
    </source>
</evidence>
<dbReference type="RefSeq" id="WP_201940078.1">
    <property type="nucleotide sequence ID" value="NZ_JAERSG010000006.1"/>
</dbReference>
<feature type="chain" id="PRO_5046384748" description="Secreted protein" evidence="2">
    <location>
        <begin position="31"/>
        <end position="195"/>
    </location>
</feature>
<evidence type="ECO:0000256" key="2">
    <source>
        <dbReference type="SAM" id="SignalP"/>
    </source>
</evidence>
<proteinExistence type="predicted"/>
<evidence type="ECO:0000256" key="1">
    <source>
        <dbReference type="SAM" id="MobiDB-lite"/>
    </source>
</evidence>
<protein>
    <recommendedName>
        <fullName evidence="5">Secreted protein</fullName>
    </recommendedName>
</protein>
<name>A0ABS1LDB6_9ACTN</name>
<feature type="compositionally biased region" description="Low complexity" evidence="1">
    <location>
        <begin position="73"/>
        <end position="83"/>
    </location>
</feature>
<organism evidence="3 4">
    <name type="scientific">Nocardioides baculatus</name>
    <dbReference type="NCBI Taxonomy" id="2801337"/>
    <lineage>
        <taxon>Bacteria</taxon>
        <taxon>Bacillati</taxon>
        <taxon>Actinomycetota</taxon>
        <taxon>Actinomycetes</taxon>
        <taxon>Propionibacteriales</taxon>
        <taxon>Nocardioidaceae</taxon>
        <taxon>Nocardioides</taxon>
    </lineage>
</organism>